<protein>
    <recommendedName>
        <fullName evidence="2">DNA-directed RNA polymerases I and III subunit RPAC1</fullName>
    </recommendedName>
</protein>
<evidence type="ECO:0000256" key="1">
    <source>
        <dbReference type="ARBA" id="ARBA00004123"/>
    </source>
</evidence>
<keyword evidence="6" id="KW-0804">Transcription</keyword>
<dbReference type="SMART" id="SM00662">
    <property type="entry name" value="RPOLD"/>
    <property type="match status" value="1"/>
</dbReference>
<comment type="subcellular location">
    <subcellularLocation>
        <location evidence="1">Nucleus</location>
    </subcellularLocation>
</comment>
<feature type="repeat" description="ANK" evidence="9">
    <location>
        <begin position="860"/>
        <end position="892"/>
    </location>
</feature>
<comment type="similarity">
    <text evidence="8">Belongs to the archaeal Rpo3/eukaryotic RPB3 RNA polymerase subunit family.</text>
</comment>
<dbReference type="InterPro" id="IPR033901">
    <property type="entry name" value="RNAPI/III_AC40"/>
</dbReference>
<dbReference type="Proteomes" id="UP000186817">
    <property type="component" value="Unassembled WGS sequence"/>
</dbReference>
<dbReference type="PROSITE" id="PS00446">
    <property type="entry name" value="RNA_POL_D_30KD"/>
    <property type="match status" value="1"/>
</dbReference>
<dbReference type="CDD" id="cd07032">
    <property type="entry name" value="RNAP_I_II_AC40"/>
    <property type="match status" value="1"/>
</dbReference>
<dbReference type="GO" id="GO:0003899">
    <property type="term" value="F:DNA-directed RNA polymerase activity"/>
    <property type="evidence" value="ECO:0007669"/>
    <property type="project" value="InterPro"/>
</dbReference>
<dbReference type="NCBIfam" id="NF001988">
    <property type="entry name" value="PRK00783.1"/>
    <property type="match status" value="1"/>
</dbReference>
<sequence>MPSWDDGYEEEEAEGSDASEDSDRAITQMDPLELRFSQRKMRNVFADGKMIADSVEQVRPIKRTAEEKSVYGASWRLEAPFPPIEVLRFRCKLRDETTGRPLLDPVTKKEMFEQEESWFTLDNRRLYCLQRVAISLLPERCTVDTIAEIRKERRLREIRKFRTLDNGKSINVGSIVDGVPFQTWSWTEEAQRVAEGGEVQPTPVKAPMPKGKGKGGKGRGANAGDKGKGGKKGDKGKSKNAAPPAPPPPFPAASGWTKGYGWEEPWSYAEPWNWGYGYCPPGAYGGYPKGKSKGKPDLWIFEQTFRIFPAIAYLGKRQTGKQRKVEQYVSTQHRLNHRSWGSHAQLFVMSMKRDKKGEGAGYAEAAAGKAKSSREDWKFEDFCGAFAALGIDNSWDHATFKKGFSISIQHLSDEQVEISTKGSFYSEGSELQKFNGPDFSKFLEEFQGSEICTAMLRVTMLSGERVASIPAMELSDVRSLKQRLHRLHNIPTRFRQRLFHEGSPLGDDAKLDSITDLELLLLSYHPTTRSQADELATAAMNGFVDQVEALLQKPQKPDPTDAYAFSPLAVASSAGHIDIVRMLLEAGADKDFASNDGVTALIAASQTNNIGVARLLLEAGANKDVANTDGDTALIAASRQGHLEAVRLLLEAGANKDIANTDGVTALIAASGQGHLEAVRLLLEVGANKDVANTHGITALMIASRQGHLEVVRLLLEVGANKDVANTDGDTALIAASRANNLGAVRLLLEAGANKDVANTHGITALIAASRHGHLEAVRLLLEVGANKDVANTDGDTALIAASRANNLGAVRLLLEAGANKDVANTHGITALIAASRHGHLEAVRLLLEVGANKDVANTDGDTALIAASRQGHLEAVRLLLEAGANKDVANTDGDTALIAASRHGHLEAVRLLLEVGANKDVANTDGDTALIAASRQGHLEAARLLLEADAGDLPFDMIGIDPPLANAFRRILIAEVPTVAISRVTIYQNTSVIHDENLAHRLGLVPIKFEPNKLEFRSADADFTDQDSIRFDLHAKCPQGTKKKSVYSKDLRWKGLSDDQKQQLQEDPPAPVDEDILIAQLAPGQEITCECYCEKGLGKEHAKWSPVCTAFYRLHPEIRLTKEITGEDAVDLAACCPVNVFDIEDVPDVGQRAVVKNARACTTCRECLETFPGKEKGLELGKRKDHFIFSIESVGQVPAPALFERALVKLKEKCQTAKDVIHQRREGKAEEAEVALDAHCNVDRRVKRFSFVGSEQREKHALIAKKMVGFDVLILRTIHYCTFRPIPTCAMAPAAMAYKVIGYPHLSMGLEIGAVYTTAELELRCKAPDRRRKLHAKLGNPQLFRPASLKSALSARGSAKRSALPGRASPLWVRPPKLQQPKKDDQVGQRRAIADRLAKSLLERRRTTDADVLKALQAWAFHDNHARQNVRRTGSAQRVFSDSLGLSLRRDGRLGLTLLSRQYVSFTKLLCKWLRDTRPKCMSETFPWTSISVNCNYAAARHRDKNNAGPSIIRGFGNYSGGELLYWPQDAREGPVSGLSSTQARTLSVKRKAHLLDGTKAHEVRQFRGERFSLVFYSCGKSLNATAAVRRSLQSLGFRPPTAEFNQSYPSCFE</sequence>
<feature type="region of interest" description="Disordered" evidence="10">
    <location>
        <begin position="1356"/>
        <end position="1389"/>
    </location>
</feature>
<dbReference type="InterPro" id="IPR036770">
    <property type="entry name" value="Ankyrin_rpt-contain_sf"/>
</dbReference>
<dbReference type="SUPFAM" id="SSF55257">
    <property type="entry name" value="RBP11-like subunits of RNA polymerase"/>
    <property type="match status" value="1"/>
</dbReference>
<dbReference type="InterPro" id="IPR011262">
    <property type="entry name" value="DNA-dir_RNA_pol_insert"/>
</dbReference>
<feature type="compositionally biased region" description="Acidic residues" evidence="10">
    <location>
        <begin position="1"/>
        <end position="20"/>
    </location>
</feature>
<keyword evidence="3 12" id="KW-0240">DNA-directed RNA polymerase</keyword>
<keyword evidence="13" id="KW-1185">Reference proteome</keyword>
<feature type="repeat" description="ANK" evidence="9">
    <location>
        <begin position="596"/>
        <end position="628"/>
    </location>
</feature>
<dbReference type="SMART" id="SM00248">
    <property type="entry name" value="ANK"/>
    <property type="match status" value="13"/>
</dbReference>
<dbReference type="GO" id="GO:0005634">
    <property type="term" value="C:nucleus"/>
    <property type="evidence" value="ECO:0007669"/>
    <property type="project" value="UniProtKB-SubCell"/>
</dbReference>
<dbReference type="GO" id="GO:0003677">
    <property type="term" value="F:DNA binding"/>
    <property type="evidence" value="ECO:0007669"/>
    <property type="project" value="InterPro"/>
</dbReference>
<dbReference type="Gene3D" id="3.30.1360.10">
    <property type="entry name" value="RNA polymerase, RBP11-like subunit"/>
    <property type="match status" value="1"/>
</dbReference>
<evidence type="ECO:0000256" key="5">
    <source>
        <dbReference type="ARBA" id="ARBA00023043"/>
    </source>
</evidence>
<feature type="repeat" description="ANK" evidence="9">
    <location>
        <begin position="926"/>
        <end position="951"/>
    </location>
</feature>
<dbReference type="Gene3D" id="2.170.120.12">
    <property type="entry name" value="DNA-directed RNA polymerase, insert domain"/>
    <property type="match status" value="1"/>
</dbReference>
<feature type="repeat" description="ANK" evidence="9">
    <location>
        <begin position="728"/>
        <end position="760"/>
    </location>
</feature>
<dbReference type="PANTHER" id="PTHR24123">
    <property type="entry name" value="ANKYRIN REPEAT-CONTAINING"/>
    <property type="match status" value="1"/>
</dbReference>
<feature type="repeat" description="ANK" evidence="9">
    <location>
        <begin position="662"/>
        <end position="694"/>
    </location>
</feature>
<dbReference type="InterPro" id="IPR022842">
    <property type="entry name" value="RNAP_Rpo3/Rpb3/RPAC1"/>
</dbReference>
<evidence type="ECO:0000259" key="11">
    <source>
        <dbReference type="SMART" id="SM00662"/>
    </source>
</evidence>
<comment type="caution">
    <text evidence="12">The sequence shown here is derived from an EMBL/GenBank/DDBJ whole genome shotgun (WGS) entry which is preliminary data.</text>
</comment>
<evidence type="ECO:0000313" key="13">
    <source>
        <dbReference type="Proteomes" id="UP000186817"/>
    </source>
</evidence>
<dbReference type="PANTHER" id="PTHR24123:SF33">
    <property type="entry name" value="PROTEIN HOS4"/>
    <property type="match status" value="1"/>
</dbReference>
<dbReference type="Pfam" id="PF00023">
    <property type="entry name" value="Ank"/>
    <property type="match status" value="3"/>
</dbReference>
<dbReference type="Pfam" id="PF01193">
    <property type="entry name" value="RNA_pol_L"/>
    <property type="match status" value="1"/>
</dbReference>
<dbReference type="InterPro" id="IPR036643">
    <property type="entry name" value="RNApol_insert_sf"/>
</dbReference>
<feature type="compositionally biased region" description="Basic and acidic residues" evidence="10">
    <location>
        <begin position="225"/>
        <end position="237"/>
    </location>
</feature>
<evidence type="ECO:0000256" key="9">
    <source>
        <dbReference type="PROSITE-ProRule" id="PRU00023"/>
    </source>
</evidence>
<dbReference type="InterPro" id="IPR001514">
    <property type="entry name" value="DNA-dir_RNA_pol_30-40kDasu_CS"/>
</dbReference>
<feature type="repeat" description="ANK" evidence="9">
    <location>
        <begin position="893"/>
        <end position="925"/>
    </location>
</feature>
<evidence type="ECO:0000256" key="3">
    <source>
        <dbReference type="ARBA" id="ARBA00022478"/>
    </source>
</evidence>
<evidence type="ECO:0000256" key="7">
    <source>
        <dbReference type="ARBA" id="ARBA00023242"/>
    </source>
</evidence>
<reference evidence="12 13" key="1">
    <citation type="submission" date="2016-02" db="EMBL/GenBank/DDBJ databases">
        <title>Genome analysis of coral dinoflagellate symbionts highlights evolutionary adaptations to a symbiotic lifestyle.</title>
        <authorList>
            <person name="Aranda M."/>
            <person name="Li Y."/>
            <person name="Liew Y.J."/>
            <person name="Baumgarten S."/>
            <person name="Simakov O."/>
            <person name="Wilson M."/>
            <person name="Piel J."/>
            <person name="Ashoor H."/>
            <person name="Bougouffa S."/>
            <person name="Bajic V.B."/>
            <person name="Ryu T."/>
            <person name="Ravasi T."/>
            <person name="Bayer T."/>
            <person name="Micklem G."/>
            <person name="Kim H."/>
            <person name="Bhak J."/>
            <person name="Lajeunesse T.C."/>
            <person name="Voolstra C.R."/>
        </authorList>
    </citation>
    <scope>NUCLEOTIDE SEQUENCE [LARGE SCALE GENOMIC DNA]</scope>
    <source>
        <strain evidence="12 13">CCMP2467</strain>
    </source>
</reference>
<evidence type="ECO:0000256" key="4">
    <source>
        <dbReference type="ARBA" id="ARBA00022737"/>
    </source>
</evidence>
<evidence type="ECO:0000313" key="12">
    <source>
        <dbReference type="EMBL" id="OLP87896.1"/>
    </source>
</evidence>
<dbReference type="Pfam" id="PF01000">
    <property type="entry name" value="RNA_pol_A_bac"/>
    <property type="match status" value="1"/>
</dbReference>
<dbReference type="GO" id="GO:0046983">
    <property type="term" value="F:protein dimerization activity"/>
    <property type="evidence" value="ECO:0007669"/>
    <property type="project" value="InterPro"/>
</dbReference>
<feature type="region of interest" description="Disordered" evidence="10">
    <location>
        <begin position="1"/>
        <end position="25"/>
    </location>
</feature>
<gene>
    <name evidence="12" type="primary">polr1c</name>
    <name evidence="12" type="ORF">AK812_SmicGene30833</name>
</gene>
<feature type="repeat" description="ANK" evidence="9">
    <location>
        <begin position="695"/>
        <end position="727"/>
    </location>
</feature>
<dbReference type="PROSITE" id="PS50297">
    <property type="entry name" value="ANK_REP_REGION"/>
    <property type="match status" value="12"/>
</dbReference>
<dbReference type="InterPro" id="IPR002110">
    <property type="entry name" value="Ankyrin_rpt"/>
</dbReference>
<dbReference type="Pfam" id="PF13637">
    <property type="entry name" value="Ank_4"/>
    <property type="match status" value="2"/>
</dbReference>
<keyword evidence="7" id="KW-0539">Nucleus</keyword>
<dbReference type="InterPro" id="IPR011263">
    <property type="entry name" value="DNA-dir_RNA_pol_RpoA/D/Rpb3"/>
</dbReference>
<dbReference type="CDD" id="cd17039">
    <property type="entry name" value="Ubl_ubiquitin_like"/>
    <property type="match status" value="1"/>
</dbReference>
<feature type="repeat" description="ANK" evidence="9">
    <location>
        <begin position="827"/>
        <end position="859"/>
    </location>
</feature>
<dbReference type="PROSITE" id="PS50088">
    <property type="entry name" value="ANK_REPEAT"/>
    <property type="match status" value="12"/>
</dbReference>
<feature type="repeat" description="ANK" evidence="9">
    <location>
        <begin position="761"/>
        <end position="793"/>
    </location>
</feature>
<feature type="repeat" description="ANK" evidence="9">
    <location>
        <begin position="794"/>
        <end position="826"/>
    </location>
</feature>
<evidence type="ECO:0000256" key="6">
    <source>
        <dbReference type="ARBA" id="ARBA00023163"/>
    </source>
</evidence>
<evidence type="ECO:0000256" key="10">
    <source>
        <dbReference type="SAM" id="MobiDB-lite"/>
    </source>
</evidence>
<organism evidence="12 13">
    <name type="scientific">Symbiodinium microadriaticum</name>
    <name type="common">Dinoflagellate</name>
    <name type="synonym">Zooxanthella microadriatica</name>
    <dbReference type="NCBI Taxonomy" id="2951"/>
    <lineage>
        <taxon>Eukaryota</taxon>
        <taxon>Sar</taxon>
        <taxon>Alveolata</taxon>
        <taxon>Dinophyceae</taxon>
        <taxon>Suessiales</taxon>
        <taxon>Symbiodiniaceae</taxon>
        <taxon>Symbiodinium</taxon>
    </lineage>
</organism>
<name>A0A1Q9CYA9_SYMMI</name>
<dbReference type="Gene3D" id="1.25.40.20">
    <property type="entry name" value="Ankyrin repeat-containing domain"/>
    <property type="match status" value="6"/>
</dbReference>
<dbReference type="Pfam" id="PF12796">
    <property type="entry name" value="Ank_2"/>
    <property type="match status" value="2"/>
</dbReference>
<feature type="domain" description="DNA-directed RNA polymerase RpoA/D/Rpb3-type" evidence="11">
    <location>
        <begin position="953"/>
        <end position="1221"/>
    </location>
</feature>
<feature type="region of interest" description="Disordered" evidence="10">
    <location>
        <begin position="192"/>
        <end position="252"/>
    </location>
</feature>
<evidence type="ECO:0000256" key="8">
    <source>
        <dbReference type="ARBA" id="ARBA00025804"/>
    </source>
</evidence>
<dbReference type="SUPFAM" id="SSF48403">
    <property type="entry name" value="Ankyrin repeat"/>
    <property type="match status" value="1"/>
</dbReference>
<keyword evidence="5 9" id="KW-0040">ANK repeat</keyword>
<evidence type="ECO:0000256" key="2">
    <source>
        <dbReference type="ARBA" id="ARBA00022083"/>
    </source>
</evidence>
<dbReference type="InterPro" id="IPR051165">
    <property type="entry name" value="Multifunctional_ANK_Repeat"/>
</dbReference>
<dbReference type="InterPro" id="IPR036603">
    <property type="entry name" value="RBP11-like"/>
</dbReference>
<dbReference type="GO" id="GO:0006351">
    <property type="term" value="P:DNA-templated transcription"/>
    <property type="evidence" value="ECO:0007669"/>
    <property type="project" value="InterPro"/>
</dbReference>
<proteinExistence type="inferred from homology"/>
<dbReference type="GO" id="GO:0000428">
    <property type="term" value="C:DNA-directed RNA polymerase complex"/>
    <property type="evidence" value="ECO:0007669"/>
    <property type="project" value="UniProtKB-KW"/>
</dbReference>
<accession>A0A1Q9CYA9</accession>
<feature type="repeat" description="ANK" evidence="9">
    <location>
        <begin position="629"/>
        <end position="661"/>
    </location>
</feature>
<dbReference type="EMBL" id="LSRX01000836">
    <property type="protein sequence ID" value="OLP87896.1"/>
    <property type="molecule type" value="Genomic_DNA"/>
</dbReference>
<dbReference type="SUPFAM" id="SSF56553">
    <property type="entry name" value="Insert subdomain of RNA polymerase alpha subunit"/>
    <property type="match status" value="1"/>
</dbReference>
<keyword evidence="4" id="KW-0677">Repeat</keyword>
<dbReference type="OrthoDB" id="270173at2759"/>
<dbReference type="HAMAP" id="MF_00320">
    <property type="entry name" value="RNApol_arch_Rpo3"/>
    <property type="match status" value="1"/>
</dbReference>
<feature type="repeat" description="ANK" evidence="9">
    <location>
        <begin position="563"/>
        <end position="595"/>
    </location>
</feature>